<dbReference type="CDD" id="cd02068">
    <property type="entry name" value="radical_SAM_B12_BD"/>
    <property type="match status" value="1"/>
</dbReference>
<dbReference type="EMBL" id="PEWV01000060">
    <property type="protein sequence ID" value="PIU41348.1"/>
    <property type="molecule type" value="Genomic_DNA"/>
</dbReference>
<proteinExistence type="predicted"/>
<evidence type="ECO:0000313" key="10">
    <source>
        <dbReference type="Proteomes" id="UP000230052"/>
    </source>
</evidence>
<feature type="transmembrane region" description="Helical" evidence="6">
    <location>
        <begin position="452"/>
        <end position="473"/>
    </location>
</feature>
<protein>
    <submittedName>
        <fullName evidence="9">Uncharacterized protein</fullName>
    </submittedName>
</protein>
<sequence length="523" mass="60554">MINSSKKRYRFRMLIPLFPAINIYSYSAKRTTALGPICVASIINRMDRWDAEVIDENNLDKYGPRGDSGGVDNELLQNIRPADIIGLYGGLTSTIPRLYELARFYKSKGVITIAGGQHFSNGDIPEALVSGVDYVVIGEGEETIKELILALEGKGDISEVKGVAYLDNGNVIFTQKREPITDFDKLPLPDFSLVRYAKIINYPVERIRGCGMDCEFCTVKGKPRDASPERLLERISSLAETRGARKFFIVDDLFGQHREDTIRFCKMIKKYQESTGKRLVFGVQIRLDKAKDTELLSAMREANVLSVAIGFESPIEEELKAMNKRLKPDEMVSLAKVFHKFGFVTHGMFIFAYPLQEGVSFFMPPEERIKRFRRFISKAKLDTIQILLPVPLPGTELRNRLERQNRLYSLKDIGWEYYDGNFPLFEPDKPLTAEEMQLSAWKIMTRFYQFKYMFMLGLKIFLFPSIIFFLHNIKIGWERWNRSWRNYMIRFVGWSYLKKWTIEFEKSPFNQKLKKAKSHLKTA</sequence>
<keyword evidence="6" id="KW-0472">Membrane</keyword>
<dbReference type="SFLD" id="SFLDG01123">
    <property type="entry name" value="methyltransferase_(Class_B)"/>
    <property type="match status" value="1"/>
</dbReference>
<dbReference type="InterPro" id="IPR051198">
    <property type="entry name" value="BchE-like"/>
</dbReference>
<dbReference type="GO" id="GO:0031419">
    <property type="term" value="F:cobalamin binding"/>
    <property type="evidence" value="ECO:0007669"/>
    <property type="project" value="InterPro"/>
</dbReference>
<dbReference type="PROSITE" id="PS51918">
    <property type="entry name" value="RADICAL_SAM"/>
    <property type="match status" value="1"/>
</dbReference>
<evidence type="ECO:0000259" key="8">
    <source>
        <dbReference type="PROSITE" id="PS51918"/>
    </source>
</evidence>
<dbReference type="GO" id="GO:0003824">
    <property type="term" value="F:catalytic activity"/>
    <property type="evidence" value="ECO:0007669"/>
    <property type="project" value="InterPro"/>
</dbReference>
<evidence type="ECO:0000256" key="5">
    <source>
        <dbReference type="ARBA" id="ARBA00023014"/>
    </source>
</evidence>
<dbReference type="PANTHER" id="PTHR43409">
    <property type="entry name" value="ANAEROBIC MAGNESIUM-PROTOPORPHYRIN IX MONOMETHYL ESTER CYCLASE-RELATED"/>
    <property type="match status" value="1"/>
</dbReference>
<dbReference type="InterPro" id="IPR034466">
    <property type="entry name" value="Methyltransferase_Class_B"/>
</dbReference>
<dbReference type="InterPro" id="IPR006638">
    <property type="entry name" value="Elp3/MiaA/NifB-like_rSAM"/>
</dbReference>
<dbReference type="InterPro" id="IPR058240">
    <property type="entry name" value="rSAM_sf"/>
</dbReference>
<evidence type="ECO:0000256" key="1">
    <source>
        <dbReference type="ARBA" id="ARBA00001966"/>
    </source>
</evidence>
<dbReference type="SFLD" id="SFLDG01082">
    <property type="entry name" value="B12-binding_domain_containing"/>
    <property type="match status" value="1"/>
</dbReference>
<organism evidence="9 10">
    <name type="scientific">Candidatus Aquitaenariimonas noxiae</name>
    <dbReference type="NCBI Taxonomy" id="1974741"/>
    <lineage>
        <taxon>Bacteria</taxon>
        <taxon>Pseudomonadati</taxon>
        <taxon>Candidatus Omnitrophota</taxon>
        <taxon>Candidatus Aquitaenariimonas</taxon>
    </lineage>
</organism>
<dbReference type="GO" id="GO:0051539">
    <property type="term" value="F:4 iron, 4 sulfur cluster binding"/>
    <property type="evidence" value="ECO:0007669"/>
    <property type="project" value="UniProtKB-KW"/>
</dbReference>
<dbReference type="InterPro" id="IPR006158">
    <property type="entry name" value="Cobalamin-bd"/>
</dbReference>
<keyword evidence="2" id="KW-0949">S-adenosyl-L-methionine</keyword>
<dbReference type="Gene3D" id="3.80.30.20">
    <property type="entry name" value="tm_1862 like domain"/>
    <property type="match status" value="1"/>
</dbReference>
<feature type="domain" description="Radical SAM core" evidence="8">
    <location>
        <begin position="189"/>
        <end position="428"/>
    </location>
</feature>
<keyword evidence="3" id="KW-0479">Metal-binding</keyword>
<keyword evidence="4" id="KW-0408">Iron</keyword>
<name>A0A2J0KS23_9BACT</name>
<evidence type="ECO:0000256" key="4">
    <source>
        <dbReference type="ARBA" id="ARBA00023004"/>
    </source>
</evidence>
<dbReference type="InterPro" id="IPR007197">
    <property type="entry name" value="rSAM"/>
</dbReference>
<dbReference type="SUPFAM" id="SSF102114">
    <property type="entry name" value="Radical SAM enzymes"/>
    <property type="match status" value="1"/>
</dbReference>
<comment type="caution">
    <text evidence="9">The sequence shown here is derived from an EMBL/GenBank/DDBJ whole genome shotgun (WGS) entry which is preliminary data.</text>
</comment>
<dbReference type="Proteomes" id="UP000230052">
    <property type="component" value="Unassembled WGS sequence"/>
</dbReference>
<dbReference type="SMART" id="SM00729">
    <property type="entry name" value="Elp3"/>
    <property type="match status" value="1"/>
</dbReference>
<dbReference type="AlphaFoldDB" id="A0A2J0KS23"/>
<dbReference type="Pfam" id="PF02310">
    <property type="entry name" value="B12-binding"/>
    <property type="match status" value="1"/>
</dbReference>
<evidence type="ECO:0000259" key="7">
    <source>
        <dbReference type="PROSITE" id="PS51332"/>
    </source>
</evidence>
<gene>
    <name evidence="9" type="ORF">COS99_05670</name>
</gene>
<evidence type="ECO:0000256" key="2">
    <source>
        <dbReference type="ARBA" id="ARBA00022691"/>
    </source>
</evidence>
<keyword evidence="6" id="KW-1133">Transmembrane helix</keyword>
<keyword evidence="6" id="KW-0812">Transmembrane</keyword>
<dbReference type="InterPro" id="IPR023404">
    <property type="entry name" value="rSAM_horseshoe"/>
</dbReference>
<dbReference type="Gene3D" id="3.40.50.280">
    <property type="entry name" value="Cobalamin-binding domain"/>
    <property type="match status" value="1"/>
</dbReference>
<dbReference type="SFLD" id="SFLDS00029">
    <property type="entry name" value="Radical_SAM"/>
    <property type="match status" value="1"/>
</dbReference>
<accession>A0A2J0KS23</accession>
<evidence type="ECO:0000256" key="6">
    <source>
        <dbReference type="SAM" id="Phobius"/>
    </source>
</evidence>
<keyword evidence="5" id="KW-0411">Iron-sulfur</keyword>
<dbReference type="Pfam" id="PF04055">
    <property type="entry name" value="Radical_SAM"/>
    <property type="match status" value="1"/>
</dbReference>
<dbReference type="GO" id="GO:0046872">
    <property type="term" value="F:metal ion binding"/>
    <property type="evidence" value="ECO:0007669"/>
    <property type="project" value="UniProtKB-KW"/>
</dbReference>
<feature type="domain" description="B12-binding" evidence="7">
    <location>
        <begin position="19"/>
        <end position="158"/>
    </location>
</feature>
<comment type="cofactor">
    <cofactor evidence="1">
        <name>[4Fe-4S] cluster</name>
        <dbReference type="ChEBI" id="CHEBI:49883"/>
    </cofactor>
</comment>
<reference evidence="9 10" key="1">
    <citation type="submission" date="2017-09" db="EMBL/GenBank/DDBJ databases">
        <title>Depth-based differentiation of microbial function through sediment-hosted aquifers and enrichment of novel symbionts in the deep terrestrial subsurface.</title>
        <authorList>
            <person name="Probst A.J."/>
            <person name="Ladd B."/>
            <person name="Jarett J.K."/>
            <person name="Geller-Mcgrath D.E."/>
            <person name="Sieber C.M."/>
            <person name="Emerson J.B."/>
            <person name="Anantharaman K."/>
            <person name="Thomas B.C."/>
            <person name="Malmstrom R."/>
            <person name="Stieglmeier M."/>
            <person name="Klingl A."/>
            <person name="Woyke T."/>
            <person name="Ryan C.M."/>
            <person name="Banfield J.F."/>
        </authorList>
    </citation>
    <scope>NUCLEOTIDE SEQUENCE [LARGE SCALE GENOMIC DNA]</scope>
    <source>
        <strain evidence="9">CG07_land_8_20_14_0_80_42_15</strain>
    </source>
</reference>
<dbReference type="PROSITE" id="PS51332">
    <property type="entry name" value="B12_BINDING"/>
    <property type="match status" value="1"/>
</dbReference>
<evidence type="ECO:0000256" key="3">
    <source>
        <dbReference type="ARBA" id="ARBA00022723"/>
    </source>
</evidence>
<evidence type="ECO:0000313" key="9">
    <source>
        <dbReference type="EMBL" id="PIU41348.1"/>
    </source>
</evidence>